<gene>
    <name evidence="1" type="ORF">BDR25DRAFT_361425</name>
</gene>
<keyword evidence="2" id="KW-1185">Reference proteome</keyword>
<dbReference type="Proteomes" id="UP000799755">
    <property type="component" value="Unassembled WGS sequence"/>
</dbReference>
<organism evidence="1 2">
    <name type="scientific">Lindgomyces ingoldianus</name>
    <dbReference type="NCBI Taxonomy" id="673940"/>
    <lineage>
        <taxon>Eukaryota</taxon>
        <taxon>Fungi</taxon>
        <taxon>Dikarya</taxon>
        <taxon>Ascomycota</taxon>
        <taxon>Pezizomycotina</taxon>
        <taxon>Dothideomycetes</taxon>
        <taxon>Pleosporomycetidae</taxon>
        <taxon>Pleosporales</taxon>
        <taxon>Lindgomycetaceae</taxon>
        <taxon>Lindgomyces</taxon>
    </lineage>
</organism>
<reference evidence="1" key="1">
    <citation type="journal article" date="2020" name="Stud. Mycol.">
        <title>101 Dothideomycetes genomes: a test case for predicting lifestyles and emergence of pathogens.</title>
        <authorList>
            <person name="Haridas S."/>
            <person name="Albert R."/>
            <person name="Binder M."/>
            <person name="Bloem J."/>
            <person name="Labutti K."/>
            <person name="Salamov A."/>
            <person name="Andreopoulos B."/>
            <person name="Baker S."/>
            <person name="Barry K."/>
            <person name="Bills G."/>
            <person name="Bluhm B."/>
            <person name="Cannon C."/>
            <person name="Castanera R."/>
            <person name="Culley D."/>
            <person name="Daum C."/>
            <person name="Ezra D."/>
            <person name="Gonzalez J."/>
            <person name="Henrissat B."/>
            <person name="Kuo A."/>
            <person name="Liang C."/>
            <person name="Lipzen A."/>
            <person name="Lutzoni F."/>
            <person name="Magnuson J."/>
            <person name="Mondo S."/>
            <person name="Nolan M."/>
            <person name="Ohm R."/>
            <person name="Pangilinan J."/>
            <person name="Park H.-J."/>
            <person name="Ramirez L."/>
            <person name="Alfaro M."/>
            <person name="Sun H."/>
            <person name="Tritt A."/>
            <person name="Yoshinaga Y."/>
            <person name="Zwiers L.-H."/>
            <person name="Turgeon B."/>
            <person name="Goodwin S."/>
            <person name="Spatafora J."/>
            <person name="Crous P."/>
            <person name="Grigoriev I."/>
        </authorList>
    </citation>
    <scope>NUCLEOTIDE SEQUENCE</scope>
    <source>
        <strain evidence="1">ATCC 200398</strain>
    </source>
</reference>
<dbReference type="EMBL" id="MU003535">
    <property type="protein sequence ID" value="KAF2464584.1"/>
    <property type="molecule type" value="Genomic_DNA"/>
</dbReference>
<sequence length="330" mass="37458">MRFAVYTIDVRIWLESPLPILSAICSIENLPYYPLEMIGGQNSGCARQLTVLNWANDGSIGIQVGGLWVAIEAYGESLVDFDLDHWKCLGFLKRYVIYCKLEEWSANLYLTRTQDHNAVYDDSLTNVSLGGLLQNAWAGVLRANTPMTFFCTKFLNHADLPSVILSLSHAYYRREAFCTYQYRYSNHRAPYYQAMKTATAAGPSSLDNLDNPEDPDKPKDRTRVNILIVEAENPEVAMVDFVSPHPRGRRSVECPIFSTPPVSFAPDNARSPMSNGNRSRSYSGSSVSLIRTTTECQKITSPMEIVQHKKVGRSWRYLEGWQERKEYLNE</sequence>
<name>A0ACB6QC85_9PLEO</name>
<evidence type="ECO:0000313" key="1">
    <source>
        <dbReference type="EMBL" id="KAF2464584.1"/>
    </source>
</evidence>
<evidence type="ECO:0000313" key="2">
    <source>
        <dbReference type="Proteomes" id="UP000799755"/>
    </source>
</evidence>
<protein>
    <submittedName>
        <fullName evidence="1">Uncharacterized protein</fullName>
    </submittedName>
</protein>
<accession>A0ACB6QC85</accession>
<proteinExistence type="predicted"/>
<comment type="caution">
    <text evidence="1">The sequence shown here is derived from an EMBL/GenBank/DDBJ whole genome shotgun (WGS) entry which is preliminary data.</text>
</comment>